<dbReference type="EMBL" id="GECZ01022215">
    <property type="protein sequence ID" value="JAS47554.1"/>
    <property type="molecule type" value="Transcribed_RNA"/>
</dbReference>
<accession>A0A1B6FBR6</accession>
<reference evidence="1" key="1">
    <citation type="submission" date="2015-11" db="EMBL/GenBank/DDBJ databases">
        <title>De novo transcriptome assembly of four potential Pierce s Disease insect vectors from Arizona vineyards.</title>
        <authorList>
            <person name="Tassone E.E."/>
        </authorList>
    </citation>
    <scope>NUCLEOTIDE SEQUENCE</scope>
</reference>
<evidence type="ECO:0000313" key="1">
    <source>
        <dbReference type="EMBL" id="JAS47554.1"/>
    </source>
</evidence>
<gene>
    <name evidence="1" type="ORF">g.48026</name>
</gene>
<name>A0A1B6FBR6_9HEMI</name>
<organism evidence="1">
    <name type="scientific">Cuerna arida</name>
    <dbReference type="NCBI Taxonomy" id="1464854"/>
    <lineage>
        <taxon>Eukaryota</taxon>
        <taxon>Metazoa</taxon>
        <taxon>Ecdysozoa</taxon>
        <taxon>Arthropoda</taxon>
        <taxon>Hexapoda</taxon>
        <taxon>Insecta</taxon>
        <taxon>Pterygota</taxon>
        <taxon>Neoptera</taxon>
        <taxon>Paraneoptera</taxon>
        <taxon>Hemiptera</taxon>
        <taxon>Auchenorrhyncha</taxon>
        <taxon>Membracoidea</taxon>
        <taxon>Cicadellidae</taxon>
        <taxon>Cicadellinae</taxon>
        <taxon>Proconiini</taxon>
        <taxon>Cuerna</taxon>
    </lineage>
</organism>
<dbReference type="AlphaFoldDB" id="A0A1B6FBR6"/>
<protein>
    <submittedName>
        <fullName evidence="1">Uncharacterized protein</fullName>
    </submittedName>
</protein>
<sequence length="99" mass="11622">MEVILKPPKLGNTWRWRVLATNMVMGVIFRSKQVQRSVVGVQYHPKTSTEWNIGEAYEYLGMIICRACKFYGWRRIKSMEAFLLPRGSLQSDKPEERDI</sequence>
<proteinExistence type="predicted"/>